<dbReference type="PANTHER" id="PTHR37310:SF1">
    <property type="entry name" value="CYTOPLASMIC PROTEIN"/>
    <property type="match status" value="1"/>
</dbReference>
<dbReference type="CDD" id="cd08026">
    <property type="entry name" value="DUF326"/>
    <property type="match status" value="1"/>
</dbReference>
<protein>
    <submittedName>
        <fullName evidence="1">Four-helix bundle copper-binding protein</fullName>
    </submittedName>
</protein>
<gene>
    <name evidence="1" type="ORF">ACFPYN_13220</name>
</gene>
<reference evidence="2" key="1">
    <citation type="journal article" date="2019" name="Int. J. Syst. Evol. Microbiol.">
        <title>The Global Catalogue of Microorganisms (GCM) 10K type strain sequencing project: providing services to taxonomists for standard genome sequencing and annotation.</title>
        <authorList>
            <consortium name="The Broad Institute Genomics Platform"/>
            <consortium name="The Broad Institute Genome Sequencing Center for Infectious Disease"/>
            <person name="Wu L."/>
            <person name="Ma J."/>
        </authorList>
    </citation>
    <scope>NUCLEOTIDE SEQUENCE [LARGE SCALE GENOMIC DNA]</scope>
    <source>
        <strain evidence="2">CCUG 54527</strain>
    </source>
</reference>
<dbReference type="InterPro" id="IPR005560">
    <property type="entry name" value="Csp_YhjQ"/>
</dbReference>
<evidence type="ECO:0000313" key="2">
    <source>
        <dbReference type="Proteomes" id="UP001596170"/>
    </source>
</evidence>
<sequence length="114" mass="12445">MGILSTSPTTMDQCIEECLRCARACEECNTACLQEPDVQARIACLQHLHDCADICFEAAGYMARNSANSKALCALCASICEACAVECEKFKDDHCQECAKICRSCAEMCRQMAS</sequence>
<dbReference type="Proteomes" id="UP001596170">
    <property type="component" value="Unassembled WGS sequence"/>
</dbReference>
<name>A0ABW1LB76_9BACL</name>
<comment type="caution">
    <text evidence="1">The sequence shown here is derived from an EMBL/GenBank/DDBJ whole genome shotgun (WGS) entry which is preliminary data.</text>
</comment>
<dbReference type="InterPro" id="IPR044543">
    <property type="entry name" value="YHJQ-like"/>
</dbReference>
<dbReference type="EMBL" id="JBHSRI010000022">
    <property type="protein sequence ID" value="MFC6040383.1"/>
    <property type="molecule type" value="Genomic_DNA"/>
</dbReference>
<evidence type="ECO:0000313" key="1">
    <source>
        <dbReference type="EMBL" id="MFC6040383.1"/>
    </source>
</evidence>
<dbReference type="Gene3D" id="1.20.1270.360">
    <property type="match status" value="1"/>
</dbReference>
<dbReference type="PANTHER" id="PTHR37310">
    <property type="entry name" value="CYTOPLASMIC PROTEIN-RELATED"/>
    <property type="match status" value="1"/>
</dbReference>
<dbReference type="Pfam" id="PF03860">
    <property type="entry name" value="Csp"/>
    <property type="match status" value="1"/>
</dbReference>
<proteinExistence type="predicted"/>
<organism evidence="1 2">
    <name type="scientific">Paenisporosarcina macmurdoensis</name>
    <dbReference type="NCBI Taxonomy" id="212659"/>
    <lineage>
        <taxon>Bacteria</taxon>
        <taxon>Bacillati</taxon>
        <taxon>Bacillota</taxon>
        <taxon>Bacilli</taxon>
        <taxon>Bacillales</taxon>
        <taxon>Caryophanaceae</taxon>
        <taxon>Paenisporosarcina</taxon>
    </lineage>
</organism>
<accession>A0ABW1LB76</accession>
<keyword evidence="2" id="KW-1185">Reference proteome</keyword>
<dbReference type="RefSeq" id="WP_377734806.1">
    <property type="nucleotide sequence ID" value="NZ_JBHSRI010000022.1"/>
</dbReference>